<dbReference type="AlphaFoldDB" id="A0A3P1CPP6"/>
<evidence type="ECO:0008006" key="3">
    <source>
        <dbReference type="Google" id="ProtNLM"/>
    </source>
</evidence>
<dbReference type="Gene3D" id="2.40.70.10">
    <property type="entry name" value="Acid Proteases"/>
    <property type="match status" value="2"/>
</dbReference>
<evidence type="ECO:0000313" key="2">
    <source>
        <dbReference type="Proteomes" id="UP000274271"/>
    </source>
</evidence>
<name>A0A3P1CPP6_9BACT</name>
<organism evidence="1 2">
    <name type="scientific">Larkinella knui</name>
    <dbReference type="NCBI Taxonomy" id="2025310"/>
    <lineage>
        <taxon>Bacteria</taxon>
        <taxon>Pseudomonadati</taxon>
        <taxon>Bacteroidota</taxon>
        <taxon>Cytophagia</taxon>
        <taxon>Cytophagales</taxon>
        <taxon>Spirosomataceae</taxon>
        <taxon>Larkinella</taxon>
    </lineage>
</organism>
<dbReference type="RefSeq" id="WP_124906784.1">
    <property type="nucleotide sequence ID" value="NZ_RQJP01000002.1"/>
</dbReference>
<dbReference type="Proteomes" id="UP000274271">
    <property type="component" value="Unassembled WGS sequence"/>
</dbReference>
<dbReference type="CDD" id="cd05483">
    <property type="entry name" value="retropepsin_like_bacteria"/>
    <property type="match status" value="1"/>
</dbReference>
<reference evidence="1 2" key="1">
    <citation type="submission" date="2018-11" db="EMBL/GenBank/DDBJ databases">
        <authorList>
            <person name="Zhou Z."/>
            <person name="Wang G."/>
        </authorList>
    </citation>
    <scope>NUCLEOTIDE SEQUENCE [LARGE SCALE GENOMIC DNA]</scope>
    <source>
        <strain evidence="1 2">KCTC42998</strain>
    </source>
</reference>
<dbReference type="SUPFAM" id="SSF50630">
    <property type="entry name" value="Acid proteases"/>
    <property type="match status" value="1"/>
</dbReference>
<protein>
    <recommendedName>
        <fullName evidence="3">Aspartyl protease</fullName>
    </recommendedName>
</protein>
<evidence type="ECO:0000313" key="1">
    <source>
        <dbReference type="EMBL" id="RRB15180.1"/>
    </source>
</evidence>
<keyword evidence="2" id="KW-1185">Reference proteome</keyword>
<dbReference type="Pfam" id="PF13650">
    <property type="entry name" value="Asp_protease_2"/>
    <property type="match status" value="1"/>
</dbReference>
<dbReference type="InterPro" id="IPR034122">
    <property type="entry name" value="Retropepsin-like_bacterial"/>
</dbReference>
<comment type="caution">
    <text evidence="1">The sequence shown here is derived from an EMBL/GenBank/DDBJ whole genome shotgun (WGS) entry which is preliminary data.</text>
</comment>
<dbReference type="EMBL" id="RQJP01000002">
    <property type="protein sequence ID" value="RRB15180.1"/>
    <property type="molecule type" value="Genomic_DNA"/>
</dbReference>
<accession>A0A3P1CPP6</accession>
<dbReference type="OrthoDB" id="1049626at2"/>
<sequence length="432" mass="48922">MRQLGMLLIGAVLIGQASCTSKKTDSQSANALLERQLHYSLKEKDYFKVNQLLENSGEAISLEKRTYFSAFVASAFNQPQQAIVLTDQLLKKRTPFIGDSIRVALLMLQRDNYFKTFHYQKAALLGKELVEKYETILGSQLHNVQNTLLIHQALANTPPQQVRVQPDSLHWRRNRIGLVEIPIQLNNQPRNIIFDTRAHLSTVTKSFAKRIGLTILPVTYEESSGITGKTFKSQLGIADSLYVGHILIRHVVFQVLPDEMLYFPPIHFQIQGILGFPVITALNQVRFIKDGRLLIGEKAVKMPFRNLAFDGSTTVVSLKCEEDTLPYHFDTGATGTEFYSNYFHKYKTRILKQGLTQRIESGGAGGMAQRRVYTLPLVTLSIGPKKVTLRDIAVHTTPSYQGQPYYGNIGQDVINQFDEMTLNFKEMYLSFQ</sequence>
<proteinExistence type="predicted"/>
<gene>
    <name evidence="1" type="ORF">EHT87_11590</name>
</gene>
<dbReference type="InterPro" id="IPR021109">
    <property type="entry name" value="Peptidase_aspartic_dom_sf"/>
</dbReference>